<reference evidence="1 2" key="1">
    <citation type="journal article" date="2018" name="J. Microbiol.">
        <title>Leifsonia flava sp. nov., a novel actinobacterium isolated from the rhizosphere of Aquilegia viridiflora.</title>
        <authorList>
            <person name="Cai Y."/>
            <person name="Tao W.Z."/>
            <person name="Ma Y.J."/>
            <person name="Cheng J."/>
            <person name="Zhang M.Y."/>
            <person name="Zhang Y.X."/>
        </authorList>
    </citation>
    <scope>NUCLEOTIDE SEQUENCE [LARGE SCALE GENOMIC DNA]</scope>
    <source>
        <strain evidence="1 2">SYP-B2174</strain>
    </source>
</reference>
<dbReference type="InterPro" id="IPR038056">
    <property type="entry name" value="YjbR-like_sf"/>
</dbReference>
<dbReference type="Proteomes" id="UP000298127">
    <property type="component" value="Unassembled WGS sequence"/>
</dbReference>
<dbReference type="AlphaFoldDB" id="A0A4Y9QT90"/>
<dbReference type="RefSeq" id="WP_135121300.1">
    <property type="nucleotide sequence ID" value="NZ_SPQZ01000006.1"/>
</dbReference>
<organism evidence="1 2">
    <name type="scientific">Orlajensenia leifsoniae</name>
    <dbReference type="NCBI Taxonomy" id="2561933"/>
    <lineage>
        <taxon>Bacteria</taxon>
        <taxon>Bacillati</taxon>
        <taxon>Actinomycetota</taxon>
        <taxon>Actinomycetes</taxon>
        <taxon>Micrococcales</taxon>
        <taxon>Microbacteriaceae</taxon>
        <taxon>Orlajensenia</taxon>
    </lineage>
</organism>
<name>A0A4Y9QT90_9MICO</name>
<protein>
    <submittedName>
        <fullName evidence="1">MmcQ/YjbR family DNA-binding protein</fullName>
    </submittedName>
</protein>
<dbReference type="Pfam" id="PF04237">
    <property type="entry name" value="YjbR"/>
    <property type="match status" value="1"/>
</dbReference>
<gene>
    <name evidence="1" type="ORF">E4M00_15015</name>
</gene>
<sequence>MADWDEVRRLTLELPDTTEAVSWGSAHWRVHDKGFVWERPLRKKELVHLGLAEQTEPVLGARVEEEATKLALLEEDPAVFFTTPHFVDFPAILVWLDRIPQRRLEELVVEAWFAVAPPKLAKGWLAAHPD</sequence>
<dbReference type="SUPFAM" id="SSF142906">
    <property type="entry name" value="YjbR-like"/>
    <property type="match status" value="1"/>
</dbReference>
<keyword evidence="1" id="KW-0238">DNA-binding</keyword>
<dbReference type="InterPro" id="IPR058532">
    <property type="entry name" value="YjbR/MT2646/Rv2570-like"/>
</dbReference>
<evidence type="ECO:0000313" key="2">
    <source>
        <dbReference type="Proteomes" id="UP000298127"/>
    </source>
</evidence>
<proteinExistence type="predicted"/>
<comment type="caution">
    <text evidence="1">The sequence shown here is derived from an EMBL/GenBank/DDBJ whole genome shotgun (WGS) entry which is preliminary data.</text>
</comment>
<keyword evidence="2" id="KW-1185">Reference proteome</keyword>
<accession>A0A4Y9QT90</accession>
<dbReference type="EMBL" id="SPQZ01000006">
    <property type="protein sequence ID" value="TFV95357.1"/>
    <property type="molecule type" value="Genomic_DNA"/>
</dbReference>
<dbReference type="GO" id="GO:0003677">
    <property type="term" value="F:DNA binding"/>
    <property type="evidence" value="ECO:0007669"/>
    <property type="project" value="UniProtKB-KW"/>
</dbReference>
<evidence type="ECO:0000313" key="1">
    <source>
        <dbReference type="EMBL" id="TFV95357.1"/>
    </source>
</evidence>